<dbReference type="Proteomes" id="UP001178507">
    <property type="component" value="Unassembled WGS sequence"/>
</dbReference>
<gene>
    <name evidence="1" type="ORF">EVOR1521_LOCUS29728</name>
</gene>
<dbReference type="InterPro" id="IPR022122">
    <property type="entry name" value="DUF3657"/>
</dbReference>
<accession>A0AA36JMC1</accession>
<dbReference type="EMBL" id="CAUJNA010003710">
    <property type="protein sequence ID" value="CAJ1408237.1"/>
    <property type="molecule type" value="Genomic_DNA"/>
</dbReference>
<evidence type="ECO:0000313" key="1">
    <source>
        <dbReference type="EMBL" id="CAJ1408237.1"/>
    </source>
</evidence>
<sequence length="358" mass="40307">MSLCTVVEIALQFESFRNIDLFHQGLYHLKTRIYREDESRGLAVPYGYLKGPTLVEPVKGKAPRVDHHNLIPAHLNEEMYTYSTRSFLIRYCEEEVELGDVGQFRVELSPAELERRHPLLLEVELMFADLTQAGESLGDQPDVESAEFRCVSTQILRLRGVERGLHDFCPVVFDECHFCLLNLAVHSAVVDLRFRLRPQQAVAKPKVAGPAPRKEAQARGRGDARLFVTDSTRETSVAMARSPAIALLLFGALALLARRTALGFVGPRPTSRSPAVLRRAEEGEEEEVEEYVAAEGDRLKLKVLSPEGDGISVACSEVVKQQFEQRFQNSVQTKMVNVKPWPFETTVVHRALQVVETW</sequence>
<reference evidence="1" key="1">
    <citation type="submission" date="2023-08" db="EMBL/GenBank/DDBJ databases">
        <authorList>
            <person name="Chen Y."/>
            <person name="Shah S."/>
            <person name="Dougan E. K."/>
            <person name="Thang M."/>
            <person name="Chan C."/>
        </authorList>
    </citation>
    <scope>NUCLEOTIDE SEQUENCE</scope>
</reference>
<keyword evidence="2" id="KW-1185">Reference proteome</keyword>
<protein>
    <submittedName>
        <fullName evidence="1">Uncharacterized protein</fullName>
    </submittedName>
</protein>
<dbReference type="AlphaFoldDB" id="A0AA36JMC1"/>
<proteinExistence type="predicted"/>
<organism evidence="1 2">
    <name type="scientific">Effrenium voratum</name>
    <dbReference type="NCBI Taxonomy" id="2562239"/>
    <lineage>
        <taxon>Eukaryota</taxon>
        <taxon>Sar</taxon>
        <taxon>Alveolata</taxon>
        <taxon>Dinophyceae</taxon>
        <taxon>Suessiales</taxon>
        <taxon>Symbiodiniaceae</taxon>
        <taxon>Effrenium</taxon>
    </lineage>
</organism>
<evidence type="ECO:0000313" key="2">
    <source>
        <dbReference type="Proteomes" id="UP001178507"/>
    </source>
</evidence>
<name>A0AA36JMC1_9DINO</name>
<dbReference type="Pfam" id="PF12394">
    <property type="entry name" value="DUF3657"/>
    <property type="match status" value="1"/>
</dbReference>
<comment type="caution">
    <text evidence="1">The sequence shown here is derived from an EMBL/GenBank/DDBJ whole genome shotgun (WGS) entry which is preliminary data.</text>
</comment>